<evidence type="ECO:0000313" key="3">
    <source>
        <dbReference type="EnsemblPlants" id="LPERR02G09900.1"/>
    </source>
</evidence>
<protein>
    <submittedName>
        <fullName evidence="3">Uncharacterized protein</fullName>
    </submittedName>
</protein>
<evidence type="ECO:0000256" key="1">
    <source>
        <dbReference type="SAM" id="MobiDB-lite"/>
    </source>
</evidence>
<feature type="region of interest" description="Disordered" evidence="1">
    <location>
        <begin position="70"/>
        <end position="182"/>
    </location>
</feature>
<accession>A0A0D9VEM8</accession>
<feature type="compositionally biased region" description="Acidic residues" evidence="1">
    <location>
        <begin position="135"/>
        <end position="152"/>
    </location>
</feature>
<sequence>MPAASAAPANSTATAGWNNAGSPHPPALVAVAGAATTAAFAGFALWAPRHRLDGVYAAVDKRGNLAPAAALAARSSPAWPTATTKCERRPRCRSPDDDRWDLRKRRREEERNRNGGGSPDLREKTEEEEAKKADDDVEEADDVEGEEEEDDVSGWYGGPGFECAAPDPGSLPIPTFILRQAA</sequence>
<dbReference type="Gramene" id="LPERR02G09900.1">
    <property type="protein sequence ID" value="LPERR02G09900.1"/>
    <property type="gene ID" value="LPERR02G09900"/>
</dbReference>
<keyword evidence="2" id="KW-0812">Transmembrane</keyword>
<reference evidence="4" key="2">
    <citation type="submission" date="2013-12" db="EMBL/GenBank/DDBJ databases">
        <authorList>
            <person name="Yu Y."/>
            <person name="Lee S."/>
            <person name="de Baynast K."/>
            <person name="Wissotski M."/>
            <person name="Liu L."/>
            <person name="Talag J."/>
            <person name="Goicoechea J."/>
            <person name="Angelova A."/>
            <person name="Jetty R."/>
            <person name="Kudrna D."/>
            <person name="Golser W."/>
            <person name="Rivera L."/>
            <person name="Zhang J."/>
            <person name="Wing R."/>
        </authorList>
    </citation>
    <scope>NUCLEOTIDE SEQUENCE</scope>
</reference>
<feature type="compositionally biased region" description="Basic and acidic residues" evidence="1">
    <location>
        <begin position="120"/>
        <end position="134"/>
    </location>
</feature>
<keyword evidence="2" id="KW-0472">Membrane</keyword>
<evidence type="ECO:0000256" key="2">
    <source>
        <dbReference type="SAM" id="Phobius"/>
    </source>
</evidence>
<feature type="compositionally biased region" description="Basic and acidic residues" evidence="1">
    <location>
        <begin position="85"/>
        <end position="113"/>
    </location>
</feature>
<reference evidence="3" key="3">
    <citation type="submission" date="2015-04" db="UniProtKB">
        <authorList>
            <consortium name="EnsemblPlants"/>
        </authorList>
    </citation>
    <scope>IDENTIFICATION</scope>
</reference>
<reference evidence="3 4" key="1">
    <citation type="submission" date="2012-08" db="EMBL/GenBank/DDBJ databases">
        <title>Oryza genome evolution.</title>
        <authorList>
            <person name="Wing R.A."/>
        </authorList>
    </citation>
    <scope>NUCLEOTIDE SEQUENCE</scope>
</reference>
<organism evidence="3 4">
    <name type="scientific">Leersia perrieri</name>
    <dbReference type="NCBI Taxonomy" id="77586"/>
    <lineage>
        <taxon>Eukaryota</taxon>
        <taxon>Viridiplantae</taxon>
        <taxon>Streptophyta</taxon>
        <taxon>Embryophyta</taxon>
        <taxon>Tracheophyta</taxon>
        <taxon>Spermatophyta</taxon>
        <taxon>Magnoliopsida</taxon>
        <taxon>Liliopsida</taxon>
        <taxon>Poales</taxon>
        <taxon>Poaceae</taxon>
        <taxon>BOP clade</taxon>
        <taxon>Oryzoideae</taxon>
        <taxon>Oryzeae</taxon>
        <taxon>Oryzinae</taxon>
        <taxon>Leersia</taxon>
    </lineage>
</organism>
<keyword evidence="4" id="KW-1185">Reference proteome</keyword>
<keyword evidence="2" id="KW-1133">Transmembrane helix</keyword>
<dbReference type="HOGENOM" id="CLU_1484070_0_0_1"/>
<feature type="transmembrane region" description="Helical" evidence="2">
    <location>
        <begin position="27"/>
        <end position="47"/>
    </location>
</feature>
<proteinExistence type="predicted"/>
<dbReference type="Proteomes" id="UP000032180">
    <property type="component" value="Chromosome 2"/>
</dbReference>
<dbReference type="PANTHER" id="PTHR35361:SF1">
    <property type="entry name" value="OS08G0443700 PROTEIN"/>
    <property type="match status" value="1"/>
</dbReference>
<name>A0A0D9VEM8_9ORYZ</name>
<dbReference type="AlphaFoldDB" id="A0A0D9VEM8"/>
<dbReference type="PANTHER" id="PTHR35361">
    <property type="entry name" value="OS08G0443700 PROTEIN"/>
    <property type="match status" value="1"/>
</dbReference>
<evidence type="ECO:0000313" key="4">
    <source>
        <dbReference type="Proteomes" id="UP000032180"/>
    </source>
</evidence>
<dbReference type="EnsemblPlants" id="LPERR02G09900.1">
    <property type="protein sequence ID" value="LPERR02G09900.1"/>
    <property type="gene ID" value="LPERR02G09900"/>
</dbReference>